<protein>
    <submittedName>
        <fullName evidence="1">492_t:CDS:1</fullName>
    </submittedName>
</protein>
<organism evidence="1 2">
    <name type="scientific">Racocetra fulgida</name>
    <dbReference type="NCBI Taxonomy" id="60492"/>
    <lineage>
        <taxon>Eukaryota</taxon>
        <taxon>Fungi</taxon>
        <taxon>Fungi incertae sedis</taxon>
        <taxon>Mucoromycota</taxon>
        <taxon>Glomeromycotina</taxon>
        <taxon>Glomeromycetes</taxon>
        <taxon>Diversisporales</taxon>
        <taxon>Gigasporaceae</taxon>
        <taxon>Racocetra</taxon>
    </lineage>
</organism>
<name>A0A9N9JH01_9GLOM</name>
<evidence type="ECO:0000313" key="2">
    <source>
        <dbReference type="Proteomes" id="UP000789396"/>
    </source>
</evidence>
<accession>A0A9N9JH01</accession>
<feature type="non-terminal residue" evidence="1">
    <location>
        <position position="80"/>
    </location>
</feature>
<dbReference type="InterPro" id="IPR036480">
    <property type="entry name" value="CarbP_synth_ssu_N_sf"/>
</dbReference>
<dbReference type="Gene3D" id="3.50.30.20">
    <property type="entry name" value="Carbamoyl-phosphate synthase small subunit, N-terminal domain"/>
    <property type="match status" value="1"/>
</dbReference>
<dbReference type="SUPFAM" id="SSF52021">
    <property type="entry name" value="Carbamoyl phosphate synthetase, small subunit N-terminal domain"/>
    <property type="match status" value="1"/>
</dbReference>
<comment type="caution">
    <text evidence="1">The sequence shown here is derived from an EMBL/GenBank/DDBJ whole genome shotgun (WGS) entry which is preliminary data.</text>
</comment>
<evidence type="ECO:0000313" key="1">
    <source>
        <dbReference type="EMBL" id="CAG8781999.1"/>
    </source>
</evidence>
<reference evidence="1" key="1">
    <citation type="submission" date="2021-06" db="EMBL/GenBank/DDBJ databases">
        <authorList>
            <person name="Kallberg Y."/>
            <person name="Tangrot J."/>
            <person name="Rosling A."/>
        </authorList>
    </citation>
    <scope>NUCLEOTIDE SEQUENCE</scope>
    <source>
        <strain evidence="1">IN212</strain>
    </source>
</reference>
<dbReference type="AlphaFoldDB" id="A0A9N9JH01"/>
<dbReference type="Proteomes" id="UP000789396">
    <property type="component" value="Unassembled WGS sequence"/>
</dbReference>
<sequence length="80" mass="8425">MEKKVKVQNPVFPSPRSPIPPVTVPPSVSKADTVVATLVLKDGSSYQGFSFGAESKSVAGECVFQTGNVIFIVNVSNVSQ</sequence>
<dbReference type="EMBL" id="CAJVPZ010053529">
    <property type="protein sequence ID" value="CAG8781999.1"/>
    <property type="molecule type" value="Genomic_DNA"/>
</dbReference>
<proteinExistence type="predicted"/>
<keyword evidence="2" id="KW-1185">Reference proteome</keyword>
<dbReference type="OrthoDB" id="1924069at2759"/>
<gene>
    <name evidence="1" type="ORF">RFULGI_LOCUS15908</name>
</gene>